<sequence>MASELLFALDSHSYIDEARHGFLDSGSKLVALGSSVTVKLVQQCNPDVWRDSEESKLQSMVRELLSKLQQRTEPGEVAGLLPASSASRCTALKELCLTLRSQGLDARMMLPIPHQELVVGETVSEPAVDDGEVLLVEPGLREMFRIAPSTPEYAAIVEQLPQVWVGPREQLLDLAERMCGAMAVNFRLVGGYRIMSQGLDVPPWRRRTAVMSRWQLSHQTEVKLGVQQQQQQVEDVCGRCGHQRPVDSQHQRMSQVPQPRGGERTQPAMNPWLDLHTHLTTSPSKCGPARADTPSTPTTMTQLLQLQLQRHERAQREAAAAAAPAAVSCSSSSSSSSLTSLSSWVRPPAAGAGRQPWELQDGEVLRNPWSCRPELAVSPTGNRGPNRPVVVYGFDLRGPARAV</sequence>
<keyword evidence="3" id="KW-1185">Reference proteome</keyword>
<evidence type="ECO:0000313" key="2">
    <source>
        <dbReference type="EMBL" id="EFJ42430.1"/>
    </source>
</evidence>
<dbReference type="FunCoup" id="D8UD01">
    <property type="interactions" value="25"/>
</dbReference>
<dbReference type="STRING" id="3068.D8UD01"/>
<reference evidence="2 3" key="1">
    <citation type="journal article" date="2010" name="Science">
        <title>Genomic analysis of organismal complexity in the multicellular green alga Volvox carteri.</title>
        <authorList>
            <person name="Prochnik S.E."/>
            <person name="Umen J."/>
            <person name="Nedelcu A.M."/>
            <person name="Hallmann A."/>
            <person name="Miller S.M."/>
            <person name="Nishii I."/>
            <person name="Ferris P."/>
            <person name="Kuo A."/>
            <person name="Mitros T."/>
            <person name="Fritz-Laylin L.K."/>
            <person name="Hellsten U."/>
            <person name="Chapman J."/>
            <person name="Simakov O."/>
            <person name="Rensing S.A."/>
            <person name="Terry A."/>
            <person name="Pangilinan J."/>
            <person name="Kapitonov V."/>
            <person name="Jurka J."/>
            <person name="Salamov A."/>
            <person name="Shapiro H."/>
            <person name="Schmutz J."/>
            <person name="Grimwood J."/>
            <person name="Lindquist E."/>
            <person name="Lucas S."/>
            <person name="Grigoriev I.V."/>
            <person name="Schmitt R."/>
            <person name="Kirk D."/>
            <person name="Rokhsar D.S."/>
        </authorList>
    </citation>
    <scope>NUCLEOTIDE SEQUENCE [LARGE SCALE GENOMIC DNA]</scope>
    <source>
        <strain evidence="3">f. Nagariensis / Eve</strain>
    </source>
</reference>
<name>D8UD01_VOLCA</name>
<feature type="region of interest" description="Disordered" evidence="1">
    <location>
        <begin position="243"/>
        <end position="264"/>
    </location>
</feature>
<proteinExistence type="predicted"/>
<organism evidence="3">
    <name type="scientific">Volvox carteri f. nagariensis</name>
    <dbReference type="NCBI Taxonomy" id="3068"/>
    <lineage>
        <taxon>Eukaryota</taxon>
        <taxon>Viridiplantae</taxon>
        <taxon>Chlorophyta</taxon>
        <taxon>core chlorophytes</taxon>
        <taxon>Chlorophyceae</taxon>
        <taxon>CS clade</taxon>
        <taxon>Chlamydomonadales</taxon>
        <taxon>Volvocaceae</taxon>
        <taxon>Volvox</taxon>
    </lineage>
</organism>
<dbReference type="KEGG" id="vcn:VOLCADRAFT_107286"/>
<feature type="compositionally biased region" description="Low complexity" evidence="1">
    <location>
        <begin position="326"/>
        <end position="343"/>
    </location>
</feature>
<dbReference type="GeneID" id="9619596"/>
<evidence type="ECO:0000313" key="3">
    <source>
        <dbReference type="Proteomes" id="UP000001058"/>
    </source>
</evidence>
<dbReference type="RefSeq" id="XP_002956493.1">
    <property type="nucleotide sequence ID" value="XM_002956447.1"/>
</dbReference>
<dbReference type="OrthoDB" id="691424at2759"/>
<dbReference type="InParanoid" id="D8UD01"/>
<accession>D8UD01</accession>
<dbReference type="InterPro" id="IPR006502">
    <property type="entry name" value="PDDEXK-like"/>
</dbReference>
<dbReference type="Proteomes" id="UP000001058">
    <property type="component" value="Unassembled WGS sequence"/>
</dbReference>
<dbReference type="AlphaFoldDB" id="D8UD01"/>
<feature type="region of interest" description="Disordered" evidence="1">
    <location>
        <begin position="326"/>
        <end position="361"/>
    </location>
</feature>
<protein>
    <submittedName>
        <fullName evidence="2">Uncharacterized protein</fullName>
    </submittedName>
</protein>
<dbReference type="PANTHER" id="PTHR31579:SF1">
    <property type="entry name" value="OS03G0796600 PROTEIN"/>
    <property type="match status" value="1"/>
</dbReference>
<dbReference type="PANTHER" id="PTHR31579">
    <property type="entry name" value="OS03G0796600 PROTEIN"/>
    <property type="match status" value="1"/>
</dbReference>
<dbReference type="Pfam" id="PF04720">
    <property type="entry name" value="PDDEXK_6"/>
    <property type="match status" value="1"/>
</dbReference>
<evidence type="ECO:0000256" key="1">
    <source>
        <dbReference type="SAM" id="MobiDB-lite"/>
    </source>
</evidence>
<dbReference type="EMBL" id="GL378382">
    <property type="protein sequence ID" value="EFJ42430.1"/>
    <property type="molecule type" value="Genomic_DNA"/>
</dbReference>
<gene>
    <name evidence="2" type="ORF">VOLCADRAFT_107286</name>
</gene>